<dbReference type="Pfam" id="PF04082">
    <property type="entry name" value="Fungal_trans"/>
    <property type="match status" value="1"/>
</dbReference>
<sequence>MEMDNASQKAKKAGSRKRASKACLRCRRRKVRCDVTRTSQPCTHCRLDDHSCVLPRKPYECFIVHRRGSKTHLFLRGGLEQDPDTPHQTPECVPDLTQLHFDQDAAAWSVPNFATQVELDLEGMSWDDGFVDDLHSEPEAGQSAEIRAPTRIDEHEDQSPDTPHTPIPTPTASGGETAFSSFSFLADLDLKTMNMKDSDVDSLESRGCLRVPVKPILDELVEHYFLHIHPMLPLLNEGDFWDNYDRTTNDASNNEPRFSLLLLQAMLFASCTLLYDLVVEPDHLSMAQASLLLTYWCPSSSRGPKKPNSAWLSVAIQHAKAIDADQYAAMTPDMTTMSPGEKKRHNELKRVWWCCIIRDRIMPLCVRRNTQITQNHFDFGSNPPLGYDDLSQEVERSRVYSADTKRSLVEILARMTELCVCLTDILDLVYPTRDRDMSLSTESLSSQKLTQTQKHKFKLREWFLTTLKTSRIFRKTCSTPLEPGSNNDALVLHTNLVWMYYQ</sequence>
<dbReference type="GO" id="GO:0000981">
    <property type="term" value="F:DNA-binding transcription factor activity, RNA polymerase II-specific"/>
    <property type="evidence" value="ECO:0007669"/>
    <property type="project" value="InterPro"/>
</dbReference>
<dbReference type="PROSITE" id="PS50048">
    <property type="entry name" value="ZN2_CY6_FUNGAL_2"/>
    <property type="match status" value="1"/>
</dbReference>
<dbReference type="PANTHER" id="PTHR47425">
    <property type="entry name" value="FARB-RELATED"/>
    <property type="match status" value="1"/>
</dbReference>
<dbReference type="Gene3D" id="4.10.240.10">
    <property type="entry name" value="Zn(2)-C6 fungal-type DNA-binding domain"/>
    <property type="match status" value="1"/>
</dbReference>
<dbReference type="GO" id="GO:0008270">
    <property type="term" value="F:zinc ion binding"/>
    <property type="evidence" value="ECO:0007669"/>
    <property type="project" value="InterPro"/>
</dbReference>
<dbReference type="Pfam" id="PF00172">
    <property type="entry name" value="Zn_clus"/>
    <property type="match status" value="1"/>
</dbReference>
<dbReference type="PANTHER" id="PTHR47425:SF2">
    <property type="entry name" value="FARB-RELATED"/>
    <property type="match status" value="1"/>
</dbReference>
<feature type="compositionally biased region" description="Basic and acidic residues" evidence="3">
    <location>
        <begin position="148"/>
        <end position="158"/>
    </location>
</feature>
<organism evidence="5 6">
    <name type="scientific">Neonectria ditissima</name>
    <dbReference type="NCBI Taxonomy" id="78410"/>
    <lineage>
        <taxon>Eukaryota</taxon>
        <taxon>Fungi</taxon>
        <taxon>Dikarya</taxon>
        <taxon>Ascomycota</taxon>
        <taxon>Pezizomycotina</taxon>
        <taxon>Sordariomycetes</taxon>
        <taxon>Hypocreomycetidae</taxon>
        <taxon>Hypocreales</taxon>
        <taxon>Nectriaceae</taxon>
        <taxon>Neonectria</taxon>
    </lineage>
</organism>
<dbReference type="EMBL" id="LKCW01000039">
    <property type="protein sequence ID" value="KPM43004.1"/>
    <property type="molecule type" value="Genomic_DNA"/>
</dbReference>
<dbReference type="InterPro" id="IPR001138">
    <property type="entry name" value="Zn2Cys6_DnaBD"/>
</dbReference>
<dbReference type="SUPFAM" id="SSF57701">
    <property type="entry name" value="Zn2/Cys6 DNA-binding domain"/>
    <property type="match status" value="1"/>
</dbReference>
<dbReference type="AlphaFoldDB" id="A0A0N8H7X7"/>
<dbReference type="SMART" id="SM00066">
    <property type="entry name" value="GAL4"/>
    <property type="match status" value="1"/>
</dbReference>
<accession>A0A0N8H7X7</accession>
<reference evidence="5 6" key="1">
    <citation type="submission" date="2015-09" db="EMBL/GenBank/DDBJ databases">
        <title>Draft genome of a European isolate of the apple canker pathogen Neonectria ditissima.</title>
        <authorList>
            <person name="Gomez-Cortecero A."/>
            <person name="Harrison R.J."/>
            <person name="Armitage A.D."/>
        </authorList>
    </citation>
    <scope>NUCLEOTIDE SEQUENCE [LARGE SCALE GENOMIC DNA]</scope>
    <source>
        <strain evidence="5 6">R09/05</strain>
    </source>
</reference>
<dbReference type="GO" id="GO:0003677">
    <property type="term" value="F:DNA binding"/>
    <property type="evidence" value="ECO:0007669"/>
    <property type="project" value="InterPro"/>
</dbReference>
<dbReference type="Proteomes" id="UP000050424">
    <property type="component" value="Unassembled WGS sequence"/>
</dbReference>
<evidence type="ECO:0000313" key="6">
    <source>
        <dbReference type="Proteomes" id="UP000050424"/>
    </source>
</evidence>
<dbReference type="OrthoDB" id="5121955at2759"/>
<dbReference type="STRING" id="78410.A0A0N8H7X7"/>
<proteinExistence type="predicted"/>
<name>A0A0N8H7X7_9HYPO</name>
<dbReference type="InterPro" id="IPR052761">
    <property type="entry name" value="Fungal_Detox/Toxin_TFs"/>
</dbReference>
<evidence type="ECO:0000256" key="2">
    <source>
        <dbReference type="ARBA" id="ARBA00023242"/>
    </source>
</evidence>
<dbReference type="InterPro" id="IPR036864">
    <property type="entry name" value="Zn2-C6_fun-type_DNA-bd_sf"/>
</dbReference>
<evidence type="ECO:0000259" key="4">
    <source>
        <dbReference type="PROSITE" id="PS50048"/>
    </source>
</evidence>
<evidence type="ECO:0000313" key="5">
    <source>
        <dbReference type="EMBL" id="KPM43004.1"/>
    </source>
</evidence>
<dbReference type="InterPro" id="IPR007219">
    <property type="entry name" value="XnlR_reg_dom"/>
</dbReference>
<feature type="domain" description="Zn(2)-C6 fungal-type" evidence="4">
    <location>
        <begin position="22"/>
        <end position="54"/>
    </location>
</feature>
<dbReference type="CDD" id="cd12148">
    <property type="entry name" value="fungal_TF_MHR"/>
    <property type="match status" value="1"/>
</dbReference>
<keyword evidence="2" id="KW-0539">Nucleus</keyword>
<keyword evidence="1" id="KW-0479">Metal-binding</keyword>
<feature type="region of interest" description="Disordered" evidence="3">
    <location>
        <begin position="132"/>
        <end position="176"/>
    </location>
</feature>
<dbReference type="PROSITE" id="PS00463">
    <property type="entry name" value="ZN2_CY6_FUNGAL_1"/>
    <property type="match status" value="1"/>
</dbReference>
<dbReference type="GO" id="GO:0006351">
    <property type="term" value="P:DNA-templated transcription"/>
    <property type="evidence" value="ECO:0007669"/>
    <property type="project" value="InterPro"/>
</dbReference>
<evidence type="ECO:0000256" key="1">
    <source>
        <dbReference type="ARBA" id="ARBA00022723"/>
    </source>
</evidence>
<protein>
    <recommendedName>
        <fullName evidence="4">Zn(2)-C6 fungal-type domain-containing protein</fullName>
    </recommendedName>
</protein>
<dbReference type="CDD" id="cd00067">
    <property type="entry name" value="GAL4"/>
    <property type="match status" value="1"/>
</dbReference>
<comment type="caution">
    <text evidence="5">The sequence shown here is derived from an EMBL/GenBank/DDBJ whole genome shotgun (WGS) entry which is preliminary data.</text>
</comment>
<gene>
    <name evidence="5" type="ORF">AK830_g3536</name>
</gene>
<keyword evidence="6" id="KW-1185">Reference proteome</keyword>
<evidence type="ECO:0000256" key="3">
    <source>
        <dbReference type="SAM" id="MobiDB-lite"/>
    </source>
</evidence>